<evidence type="ECO:0000256" key="3">
    <source>
        <dbReference type="ARBA" id="ARBA00022692"/>
    </source>
</evidence>
<feature type="transmembrane region" description="Helical" evidence="6">
    <location>
        <begin position="136"/>
        <end position="154"/>
    </location>
</feature>
<feature type="transmembrane region" description="Helical" evidence="6">
    <location>
        <begin position="39"/>
        <end position="55"/>
    </location>
</feature>
<evidence type="ECO:0000313" key="7">
    <source>
        <dbReference type="EMBL" id="RIH86216.1"/>
    </source>
</evidence>
<organism evidence="7 8">
    <name type="scientific">Calidithermus roseus</name>
    <dbReference type="NCBI Taxonomy" id="1644118"/>
    <lineage>
        <taxon>Bacteria</taxon>
        <taxon>Thermotogati</taxon>
        <taxon>Deinococcota</taxon>
        <taxon>Deinococci</taxon>
        <taxon>Thermales</taxon>
        <taxon>Thermaceae</taxon>
        <taxon>Calidithermus</taxon>
    </lineage>
</organism>
<feature type="transmembrane region" description="Helical" evidence="6">
    <location>
        <begin position="267"/>
        <end position="300"/>
    </location>
</feature>
<dbReference type="InterPro" id="IPR043428">
    <property type="entry name" value="LivM-like"/>
</dbReference>
<feature type="transmembrane region" description="Helical" evidence="6">
    <location>
        <begin position="234"/>
        <end position="255"/>
    </location>
</feature>
<feature type="transmembrane region" description="Helical" evidence="6">
    <location>
        <begin position="321"/>
        <end position="345"/>
    </location>
</feature>
<comment type="caution">
    <text evidence="7">The sequence shown here is derived from an EMBL/GenBank/DDBJ whole genome shotgun (WGS) entry which is preliminary data.</text>
</comment>
<keyword evidence="3 6" id="KW-0812">Transmembrane</keyword>
<comment type="subcellular location">
    <subcellularLocation>
        <location evidence="1">Cell membrane</location>
        <topology evidence="1">Multi-pass membrane protein</topology>
    </subcellularLocation>
</comment>
<gene>
    <name evidence="7" type="ORF">Mrose_01874</name>
</gene>
<keyword evidence="2" id="KW-1003">Cell membrane</keyword>
<dbReference type="PANTHER" id="PTHR30482:SF5">
    <property type="entry name" value="ABC TRANSPORTER PERMEASE PROTEIN"/>
    <property type="match status" value="1"/>
</dbReference>
<feature type="transmembrane region" description="Helical" evidence="6">
    <location>
        <begin position="104"/>
        <end position="129"/>
    </location>
</feature>
<dbReference type="RefSeq" id="WP_119277663.1">
    <property type="nucleotide sequence ID" value="NZ_QWLA01000032.1"/>
</dbReference>
<dbReference type="Proteomes" id="UP000265341">
    <property type="component" value="Unassembled WGS sequence"/>
</dbReference>
<evidence type="ECO:0000256" key="4">
    <source>
        <dbReference type="ARBA" id="ARBA00022989"/>
    </source>
</evidence>
<sequence length="356" mass="38348">MLFRLSQTLTDRYSRTFARTVRATYRQDEAYASTPLGRLWLWTALVLLVMLPLLLPPYPMYVVVLIAIASIGALGLHLLVGGAGQISLGHAAFLGIGAYTASHLAGPLAAVGILLGGVLAGLIGIVLGLPSLRIKGTYLAIATLALQFLADYVFKRWEAVTGGIRGRTLPPAEFLGISMPNADALWYLVLLFAIPLFFYAKRLLSSRAGRLWYAVRDNDLSARLSGVDLTRAKLTAFAISAFYAGIAGGLLANLYKSITPDNFVLTFSIQYLAMVIVGGAGTVLGAVLGATFIVLIPEVLNAIVGAFGPQFAPSFAAWRNVVFGALILLFLILEPLGLVGLWGRIRDYFRTWPLPY</sequence>
<dbReference type="InterPro" id="IPR001851">
    <property type="entry name" value="ABC_transp_permease"/>
</dbReference>
<feature type="transmembrane region" description="Helical" evidence="6">
    <location>
        <begin position="62"/>
        <end position="84"/>
    </location>
</feature>
<dbReference type="CDD" id="cd06581">
    <property type="entry name" value="TM_PBP1_LivM_like"/>
    <property type="match status" value="1"/>
</dbReference>
<evidence type="ECO:0000256" key="2">
    <source>
        <dbReference type="ARBA" id="ARBA00022475"/>
    </source>
</evidence>
<reference evidence="7 8" key="1">
    <citation type="submission" date="2018-08" db="EMBL/GenBank/DDBJ databases">
        <title>Meiothermus roseus NBRC 110900 genome sequencing project.</title>
        <authorList>
            <person name="Da Costa M.S."/>
            <person name="Albuquerque L."/>
            <person name="Raposo P."/>
            <person name="Froufe H.J.C."/>
            <person name="Barroso C.S."/>
            <person name="Egas C."/>
        </authorList>
    </citation>
    <scope>NUCLEOTIDE SEQUENCE [LARGE SCALE GENOMIC DNA]</scope>
    <source>
        <strain evidence="7 8">NBRC 110900</strain>
    </source>
</reference>
<evidence type="ECO:0000256" key="6">
    <source>
        <dbReference type="SAM" id="Phobius"/>
    </source>
</evidence>
<keyword evidence="8" id="KW-1185">Reference proteome</keyword>
<proteinExistence type="predicted"/>
<dbReference type="Pfam" id="PF02653">
    <property type="entry name" value="BPD_transp_2"/>
    <property type="match status" value="1"/>
</dbReference>
<keyword evidence="5 6" id="KW-0472">Membrane</keyword>
<dbReference type="OrthoDB" id="9789927at2"/>
<dbReference type="GO" id="GO:0015658">
    <property type="term" value="F:branched-chain amino acid transmembrane transporter activity"/>
    <property type="evidence" value="ECO:0007669"/>
    <property type="project" value="InterPro"/>
</dbReference>
<keyword evidence="4 6" id="KW-1133">Transmembrane helix</keyword>
<feature type="transmembrane region" description="Helical" evidence="6">
    <location>
        <begin position="184"/>
        <end position="200"/>
    </location>
</feature>
<evidence type="ECO:0000313" key="8">
    <source>
        <dbReference type="Proteomes" id="UP000265341"/>
    </source>
</evidence>
<dbReference type="AlphaFoldDB" id="A0A399ERT8"/>
<protein>
    <submittedName>
        <fullName evidence="7">Urea ABC transporter, permease protein UrtC</fullName>
    </submittedName>
</protein>
<accession>A0A399ERT8</accession>
<dbReference type="PANTHER" id="PTHR30482">
    <property type="entry name" value="HIGH-AFFINITY BRANCHED-CHAIN AMINO ACID TRANSPORT SYSTEM PERMEASE"/>
    <property type="match status" value="1"/>
</dbReference>
<evidence type="ECO:0000256" key="5">
    <source>
        <dbReference type="ARBA" id="ARBA00023136"/>
    </source>
</evidence>
<dbReference type="GO" id="GO:0005886">
    <property type="term" value="C:plasma membrane"/>
    <property type="evidence" value="ECO:0007669"/>
    <property type="project" value="UniProtKB-SubCell"/>
</dbReference>
<evidence type="ECO:0000256" key="1">
    <source>
        <dbReference type="ARBA" id="ARBA00004651"/>
    </source>
</evidence>
<name>A0A399ERT8_9DEIN</name>
<dbReference type="EMBL" id="QWLA01000032">
    <property type="protein sequence ID" value="RIH86216.1"/>
    <property type="molecule type" value="Genomic_DNA"/>
</dbReference>